<name>A0A1C3YKW6_GIBZE</name>
<evidence type="ECO:0000256" key="1">
    <source>
        <dbReference type="SAM" id="MobiDB-lite"/>
    </source>
</evidence>
<gene>
    <name evidence="3" type="ORF">FGRAMPH1_01T21609</name>
</gene>
<dbReference type="EMBL" id="HG970334">
    <property type="protein sequence ID" value="SCB65022.1"/>
    <property type="molecule type" value="Genomic_DNA"/>
</dbReference>
<dbReference type="eggNOG" id="ENOG502RNYC">
    <property type="taxonomic scope" value="Eukaryota"/>
</dbReference>
<dbReference type="Proteomes" id="UP000070720">
    <property type="component" value="Chromosome 3"/>
</dbReference>
<organism evidence="3 4">
    <name type="scientific">Gibberella zeae (strain ATCC MYA-4620 / CBS 123657 / FGSC 9075 / NRRL 31084 / PH-1)</name>
    <name type="common">Wheat head blight fungus</name>
    <name type="synonym">Fusarium graminearum</name>
    <dbReference type="NCBI Taxonomy" id="229533"/>
    <lineage>
        <taxon>Eukaryota</taxon>
        <taxon>Fungi</taxon>
        <taxon>Dikarya</taxon>
        <taxon>Ascomycota</taxon>
        <taxon>Pezizomycotina</taxon>
        <taxon>Sordariomycetes</taxon>
        <taxon>Hypocreomycetidae</taxon>
        <taxon>Hypocreales</taxon>
        <taxon>Nectriaceae</taxon>
        <taxon>Fusarium</taxon>
    </lineage>
</organism>
<reference evidence="4" key="2">
    <citation type="journal article" date="2010" name="Nature">
        <title>Comparative genomics reveals mobile pathogenicity chromosomes in Fusarium.</title>
        <authorList>
            <person name="Ma L.J."/>
            <person name="van der Does H.C."/>
            <person name="Borkovich K.A."/>
            <person name="Coleman J.J."/>
            <person name="Daboussi M.J."/>
            <person name="Di Pietro A."/>
            <person name="Dufresne M."/>
            <person name="Freitag M."/>
            <person name="Grabherr M."/>
            <person name="Henrissat B."/>
            <person name="Houterman P.M."/>
            <person name="Kang S."/>
            <person name="Shim W.B."/>
            <person name="Woloshuk C."/>
            <person name="Xie X."/>
            <person name="Xu J.R."/>
            <person name="Antoniw J."/>
            <person name="Baker S.E."/>
            <person name="Bluhm B.H."/>
            <person name="Breakspear A."/>
            <person name="Brown D.W."/>
            <person name="Butchko R.A."/>
            <person name="Chapman S."/>
            <person name="Coulson R."/>
            <person name="Coutinho P.M."/>
            <person name="Danchin E.G."/>
            <person name="Diener A."/>
            <person name="Gale L.R."/>
            <person name="Gardiner D.M."/>
            <person name="Goff S."/>
            <person name="Hammond-Kosack K.E."/>
            <person name="Hilburn K."/>
            <person name="Hua-Van A."/>
            <person name="Jonkers W."/>
            <person name="Kazan K."/>
            <person name="Kodira C.D."/>
            <person name="Koehrsen M."/>
            <person name="Kumar L."/>
            <person name="Lee Y.H."/>
            <person name="Li L."/>
            <person name="Manners J.M."/>
            <person name="Miranda-Saavedra D."/>
            <person name="Mukherjee M."/>
            <person name="Park G."/>
            <person name="Park J."/>
            <person name="Park S.Y."/>
            <person name="Proctor R.H."/>
            <person name="Regev A."/>
            <person name="Ruiz-Roldan M.C."/>
            <person name="Sain D."/>
            <person name="Sakthikumar S."/>
            <person name="Sykes S."/>
            <person name="Schwartz D.C."/>
            <person name="Turgeon B.G."/>
            <person name="Wapinski I."/>
            <person name="Yoder O."/>
            <person name="Young S."/>
            <person name="Zeng Q."/>
            <person name="Zhou S."/>
            <person name="Galagan J."/>
            <person name="Cuomo C.A."/>
            <person name="Kistler H.C."/>
            <person name="Rep M."/>
        </authorList>
    </citation>
    <scope>GENOME REANNOTATION</scope>
    <source>
        <strain evidence="4">ATCC MYA-4620 / CBS 123657 / FGSC 9075 / NRRL 31084 / PH-1</strain>
    </source>
</reference>
<accession>A0A1C3YKW6</accession>
<protein>
    <submittedName>
        <fullName evidence="3">Chromosome 3, complete genome</fullName>
    </submittedName>
</protein>
<reference evidence="4" key="1">
    <citation type="journal article" date="2007" name="Science">
        <title>The Fusarium graminearum genome reveals a link between localized polymorphism and pathogen specialization.</title>
        <authorList>
            <person name="Cuomo C.A."/>
            <person name="Gueldener U."/>
            <person name="Xu J.-R."/>
            <person name="Trail F."/>
            <person name="Turgeon B.G."/>
            <person name="Di Pietro A."/>
            <person name="Walton J.D."/>
            <person name="Ma L.-J."/>
            <person name="Baker S.E."/>
            <person name="Rep M."/>
            <person name="Adam G."/>
            <person name="Antoniw J."/>
            <person name="Baldwin T."/>
            <person name="Calvo S.E."/>
            <person name="Chang Y.-L."/>
            <person name="DeCaprio D."/>
            <person name="Gale L.R."/>
            <person name="Gnerre S."/>
            <person name="Goswami R.S."/>
            <person name="Hammond-Kosack K."/>
            <person name="Harris L.J."/>
            <person name="Hilburn K."/>
            <person name="Kennell J.C."/>
            <person name="Kroken S."/>
            <person name="Magnuson J.K."/>
            <person name="Mannhaupt G."/>
            <person name="Mauceli E.W."/>
            <person name="Mewes H.-W."/>
            <person name="Mitterbauer R."/>
            <person name="Muehlbauer G."/>
            <person name="Muensterkoetter M."/>
            <person name="Nelson D."/>
            <person name="O'Donnell K."/>
            <person name="Ouellet T."/>
            <person name="Qi W."/>
            <person name="Quesneville H."/>
            <person name="Roncero M.I.G."/>
            <person name="Seong K.-Y."/>
            <person name="Tetko I.V."/>
            <person name="Urban M."/>
            <person name="Waalwijk C."/>
            <person name="Ward T.J."/>
            <person name="Yao J."/>
            <person name="Birren B.W."/>
            <person name="Kistler H.C."/>
        </authorList>
    </citation>
    <scope>NUCLEOTIDE SEQUENCE [LARGE SCALE GENOMIC DNA]</scope>
    <source>
        <strain evidence="4">ATCC MYA-4620 / CBS 123657 / FGSC 9075 / NRRL 31084 / PH-1</strain>
    </source>
</reference>
<reference evidence="3 4" key="3">
    <citation type="journal article" date="2015" name="BMC Genomics">
        <title>The completed genome sequence of the pathogenic ascomycete fungus Fusarium graminearum.</title>
        <authorList>
            <person name="King R."/>
            <person name="Urban M."/>
            <person name="Hammond-Kosack M.C."/>
            <person name="Hassani-Pak K."/>
            <person name="Hammond-Kosack K.E."/>
        </authorList>
    </citation>
    <scope>NUCLEOTIDE SEQUENCE [LARGE SCALE GENOMIC DNA]</scope>
    <source>
        <strain evidence="4">ATCC MYA-4620 / CBS 123657 / FGSC 9075 / NRRL 31084 / PH-1</strain>
    </source>
</reference>
<evidence type="ECO:0000313" key="4">
    <source>
        <dbReference type="Proteomes" id="UP000070720"/>
    </source>
</evidence>
<evidence type="ECO:0000313" key="3">
    <source>
        <dbReference type="EMBL" id="SCB65022.1"/>
    </source>
</evidence>
<feature type="region of interest" description="Disordered" evidence="1">
    <location>
        <begin position="199"/>
        <end position="286"/>
    </location>
</feature>
<feature type="compositionally biased region" description="Basic and acidic residues" evidence="1">
    <location>
        <begin position="246"/>
        <end position="258"/>
    </location>
</feature>
<dbReference type="Pfam" id="PF22893">
    <property type="entry name" value="ULD_2"/>
    <property type="match status" value="1"/>
</dbReference>
<dbReference type="InParanoid" id="A0A1C3YKW6"/>
<dbReference type="VEuPathDB" id="FungiDB:FGRAMPH1_01G21609"/>
<feature type="domain" description="Ubiquitin-like" evidence="2">
    <location>
        <begin position="425"/>
        <end position="502"/>
    </location>
</feature>
<proteinExistence type="predicted"/>
<dbReference type="InterPro" id="IPR054464">
    <property type="entry name" value="ULD_fung"/>
</dbReference>
<feature type="compositionally biased region" description="Basic and acidic residues" evidence="1">
    <location>
        <begin position="199"/>
        <end position="209"/>
    </location>
</feature>
<feature type="compositionally biased region" description="Low complexity" evidence="1">
    <location>
        <begin position="225"/>
        <end position="239"/>
    </location>
</feature>
<sequence length="605" mass="68563">MADLNILDIAQLGANLSSSLDLQTETCRKSRTKGIPKLLSLVNSTSSTLRKLHELSHQAPDAFTEVCINDINGLATKCRVLYEGILVLLVNRDEQHDENKEIGRMNNEQVESLLSSLTNKSFSNYKIWEWLDPRLKICQQELQQVKYELMMRVLLGSIAQFQLSTNTRSHGDWDRERSMRLSADNMAIRRGAYHKKFKEKRDRWTKKDTPSSSARTSIEEKRSVTTDSSSVTAAPTSVPDKTTIAHNDKTEDIGKGVKPEVSNASDTINPTPDDEEDNATKSSDTSSYLCTAPKTWFRRLFSCKSCDEWCYEDIEAYTLHIRNGRQHVAKLPLEEKEIIPTLRKLTTKNFWNKRTSVMEQYASFDQTVRQDIDKAISTARRKSVREMTLIALSARKTVSSAGIDNRVSYTSEMSITIFFKLGELYAPIWIIDTNNEKWGIPYTSCETVKMLRDLIPTIGRFPIMMPPGMSSGKYCIYTEDRITVTPETWDSIRRPGMILRLTTMGYCPPPPWCVPFGRPPVVGPPPLMPALPKRSTMGDIYQEINDLLKLSDSWAPDEETLKPTGLGNLFRLWTNAVDPEAEDCSDSDWSYYSGTDSCSSTDIAD</sequence>
<keyword evidence="4" id="KW-1185">Reference proteome</keyword>
<evidence type="ECO:0000259" key="2">
    <source>
        <dbReference type="Pfam" id="PF22893"/>
    </source>
</evidence>
<dbReference type="AlphaFoldDB" id="A0A1C3YKW6"/>